<protein>
    <submittedName>
        <fullName evidence="2">RNA-binding E3 ubiquitin-protein ligase MEX3C</fullName>
    </submittedName>
</protein>
<dbReference type="InterPro" id="IPR047227">
    <property type="entry name" value="MEX3"/>
</dbReference>
<reference evidence="2 3" key="1">
    <citation type="submission" date="2021-06" db="EMBL/GenBank/DDBJ databases">
        <title>Caerostris extrusa draft genome.</title>
        <authorList>
            <person name="Kono N."/>
            <person name="Arakawa K."/>
        </authorList>
    </citation>
    <scope>NUCLEOTIDE SEQUENCE [LARGE SCALE GENOMIC DNA]</scope>
</reference>
<feature type="region of interest" description="Disordered" evidence="1">
    <location>
        <begin position="1"/>
        <end position="34"/>
    </location>
</feature>
<keyword evidence="3" id="KW-1185">Reference proteome</keyword>
<gene>
    <name evidence="2" type="primary">MEX3C_0</name>
    <name evidence="2" type="ORF">CEXT_716281</name>
</gene>
<dbReference type="PANTHER" id="PTHR23285:SF7">
    <property type="entry name" value="LD09246P1"/>
    <property type="match status" value="1"/>
</dbReference>
<comment type="caution">
    <text evidence="2">The sequence shown here is derived from an EMBL/GenBank/DDBJ whole genome shotgun (WGS) entry which is preliminary data.</text>
</comment>
<evidence type="ECO:0000313" key="2">
    <source>
        <dbReference type="EMBL" id="GIY18146.1"/>
    </source>
</evidence>
<dbReference type="GO" id="GO:0003723">
    <property type="term" value="F:RNA binding"/>
    <property type="evidence" value="ECO:0007669"/>
    <property type="project" value="InterPro"/>
</dbReference>
<proteinExistence type="predicted"/>
<evidence type="ECO:0000256" key="1">
    <source>
        <dbReference type="SAM" id="MobiDB-lite"/>
    </source>
</evidence>
<evidence type="ECO:0000313" key="3">
    <source>
        <dbReference type="Proteomes" id="UP001054945"/>
    </source>
</evidence>
<feature type="region of interest" description="Disordered" evidence="1">
    <location>
        <begin position="111"/>
        <end position="149"/>
    </location>
</feature>
<feature type="compositionally biased region" description="Polar residues" evidence="1">
    <location>
        <begin position="1"/>
        <end position="30"/>
    </location>
</feature>
<accession>A0AAV4RCU4</accession>
<organism evidence="2 3">
    <name type="scientific">Caerostris extrusa</name>
    <name type="common">Bark spider</name>
    <name type="synonym">Caerostris bankana</name>
    <dbReference type="NCBI Taxonomy" id="172846"/>
    <lineage>
        <taxon>Eukaryota</taxon>
        <taxon>Metazoa</taxon>
        <taxon>Ecdysozoa</taxon>
        <taxon>Arthropoda</taxon>
        <taxon>Chelicerata</taxon>
        <taxon>Arachnida</taxon>
        <taxon>Araneae</taxon>
        <taxon>Araneomorphae</taxon>
        <taxon>Entelegynae</taxon>
        <taxon>Araneoidea</taxon>
        <taxon>Araneidae</taxon>
        <taxon>Caerostris</taxon>
    </lineage>
</organism>
<dbReference type="EMBL" id="BPLR01007581">
    <property type="protein sequence ID" value="GIY18146.1"/>
    <property type="molecule type" value="Genomic_DNA"/>
</dbReference>
<name>A0AAV4RCU4_CAEEX</name>
<dbReference type="AlphaFoldDB" id="A0AAV4RCU4"/>
<sequence length="267" mass="28194">MNGSLAPGPNSSIPGQTTIQVHGSSGNNSTAEDDDFHVNGIDRVFTAATVANTNFVNTIYKSEFGHSSPSSRESNNILTTRLGDSPTFEQAVFPSTSSVWSDFGPVRSTVSPLFGTTTTSTAPSGTAPRRSNSLGSADSGLSDPLLLDHPPARRIHSDPLVDTLANFPPITAVSTVSTIADCFTVTSCSGTSTNSPSTPTESISPLKKRPKRDCAVCFESEVVAALVPCGHNMYAWNVPIASVTRWSQFVLYVGSQPIKLFVSIPKL</sequence>
<feature type="compositionally biased region" description="Low complexity" evidence="1">
    <location>
        <begin position="115"/>
        <end position="128"/>
    </location>
</feature>
<dbReference type="PANTHER" id="PTHR23285">
    <property type="entry name" value="RING FINGER AND KH DOMAIN CONTAINING PROTEIN 1"/>
    <property type="match status" value="1"/>
</dbReference>
<dbReference type="Proteomes" id="UP001054945">
    <property type="component" value="Unassembled WGS sequence"/>
</dbReference>